<dbReference type="EMBL" id="KV878212">
    <property type="protein sequence ID" value="OJJ35201.1"/>
    <property type="molecule type" value="Genomic_DNA"/>
</dbReference>
<reference evidence="2" key="1">
    <citation type="journal article" date="2017" name="Genome Biol.">
        <title>Comparative genomics reveals high biological diversity and specific adaptations in the industrially and medically important fungal genus Aspergillus.</title>
        <authorList>
            <person name="de Vries R.P."/>
            <person name="Riley R."/>
            <person name="Wiebenga A."/>
            <person name="Aguilar-Osorio G."/>
            <person name="Amillis S."/>
            <person name="Uchima C.A."/>
            <person name="Anderluh G."/>
            <person name="Asadollahi M."/>
            <person name="Askin M."/>
            <person name="Barry K."/>
            <person name="Battaglia E."/>
            <person name="Bayram O."/>
            <person name="Benocci T."/>
            <person name="Braus-Stromeyer S.A."/>
            <person name="Caldana C."/>
            <person name="Canovas D."/>
            <person name="Cerqueira G.C."/>
            <person name="Chen F."/>
            <person name="Chen W."/>
            <person name="Choi C."/>
            <person name="Clum A."/>
            <person name="Dos Santos R.A."/>
            <person name="Damasio A.R."/>
            <person name="Diallinas G."/>
            <person name="Emri T."/>
            <person name="Fekete E."/>
            <person name="Flipphi M."/>
            <person name="Freyberg S."/>
            <person name="Gallo A."/>
            <person name="Gournas C."/>
            <person name="Habgood R."/>
            <person name="Hainaut M."/>
            <person name="Harispe M.L."/>
            <person name="Henrissat B."/>
            <person name="Hilden K.S."/>
            <person name="Hope R."/>
            <person name="Hossain A."/>
            <person name="Karabika E."/>
            <person name="Karaffa L."/>
            <person name="Karanyi Z."/>
            <person name="Krasevec N."/>
            <person name="Kuo A."/>
            <person name="Kusch H."/>
            <person name="LaButti K."/>
            <person name="Lagendijk E.L."/>
            <person name="Lapidus A."/>
            <person name="Levasseur A."/>
            <person name="Lindquist E."/>
            <person name="Lipzen A."/>
            <person name="Logrieco A.F."/>
            <person name="MacCabe A."/>
            <person name="Maekelae M.R."/>
            <person name="Malavazi I."/>
            <person name="Melin P."/>
            <person name="Meyer V."/>
            <person name="Mielnichuk N."/>
            <person name="Miskei M."/>
            <person name="Molnar A.P."/>
            <person name="Mule G."/>
            <person name="Ngan C.Y."/>
            <person name="Orejas M."/>
            <person name="Orosz E."/>
            <person name="Ouedraogo J.P."/>
            <person name="Overkamp K.M."/>
            <person name="Park H.-S."/>
            <person name="Perrone G."/>
            <person name="Piumi F."/>
            <person name="Punt P.J."/>
            <person name="Ram A.F."/>
            <person name="Ramon A."/>
            <person name="Rauscher S."/>
            <person name="Record E."/>
            <person name="Riano-Pachon D.M."/>
            <person name="Robert V."/>
            <person name="Roehrig J."/>
            <person name="Ruller R."/>
            <person name="Salamov A."/>
            <person name="Salih N.S."/>
            <person name="Samson R.A."/>
            <person name="Sandor E."/>
            <person name="Sanguinetti M."/>
            <person name="Schuetze T."/>
            <person name="Sepcic K."/>
            <person name="Shelest E."/>
            <person name="Sherlock G."/>
            <person name="Sophianopoulou V."/>
            <person name="Squina F.M."/>
            <person name="Sun H."/>
            <person name="Susca A."/>
            <person name="Todd R.B."/>
            <person name="Tsang A."/>
            <person name="Unkles S.E."/>
            <person name="van de Wiele N."/>
            <person name="van Rossen-Uffink D."/>
            <person name="Oliveira J.V."/>
            <person name="Vesth T.C."/>
            <person name="Visser J."/>
            <person name="Yu J.-H."/>
            <person name="Zhou M."/>
            <person name="Andersen M.R."/>
            <person name="Archer D.B."/>
            <person name="Baker S.E."/>
            <person name="Benoit I."/>
            <person name="Brakhage A.A."/>
            <person name="Braus G.H."/>
            <person name="Fischer R."/>
            <person name="Frisvad J.C."/>
            <person name="Goldman G.H."/>
            <person name="Houbraken J."/>
            <person name="Oakley B."/>
            <person name="Pocsi I."/>
            <person name="Scazzocchio C."/>
            <person name="Seiboth B."/>
            <person name="vanKuyk P.A."/>
            <person name="Wortman J."/>
            <person name="Dyer P.S."/>
            <person name="Grigoriev I.V."/>
        </authorList>
    </citation>
    <scope>NUCLEOTIDE SEQUENCE [LARGE SCALE GENOMIC DNA]</scope>
    <source>
        <strain evidence="2">DTO 134E9</strain>
    </source>
</reference>
<sequence length="123" mass="13282">MMLSGCCCCAVPGYSSSCPTPTSRVVCCSLSLSLSVSLSCCDLQTFFLIEPFLFPPWSPFLSDLEPPPPRKQEKKSYGPFFPLIYPSSSTPSSCFPSPDIAACLVSSLPQVKLAGKDIQIPYN</sequence>
<dbReference type="GeneID" id="63753185"/>
<name>A0A1L9RJX1_ASPWE</name>
<keyword evidence="2" id="KW-1185">Reference proteome</keyword>
<organism evidence="1 2">
    <name type="scientific">Aspergillus wentii DTO 134E9</name>
    <dbReference type="NCBI Taxonomy" id="1073089"/>
    <lineage>
        <taxon>Eukaryota</taxon>
        <taxon>Fungi</taxon>
        <taxon>Dikarya</taxon>
        <taxon>Ascomycota</taxon>
        <taxon>Pezizomycotina</taxon>
        <taxon>Eurotiomycetes</taxon>
        <taxon>Eurotiomycetidae</taxon>
        <taxon>Eurotiales</taxon>
        <taxon>Aspergillaceae</taxon>
        <taxon>Aspergillus</taxon>
        <taxon>Aspergillus subgen. Cremei</taxon>
    </lineage>
</organism>
<protein>
    <submittedName>
        <fullName evidence="1">Uncharacterized protein</fullName>
    </submittedName>
</protein>
<evidence type="ECO:0000313" key="1">
    <source>
        <dbReference type="EMBL" id="OJJ35201.1"/>
    </source>
</evidence>
<dbReference type="AlphaFoldDB" id="A0A1L9RJX1"/>
<accession>A0A1L9RJX1</accession>
<dbReference type="Proteomes" id="UP000184383">
    <property type="component" value="Unassembled WGS sequence"/>
</dbReference>
<evidence type="ECO:0000313" key="2">
    <source>
        <dbReference type="Proteomes" id="UP000184383"/>
    </source>
</evidence>
<proteinExistence type="predicted"/>
<dbReference type="VEuPathDB" id="FungiDB:ASPWEDRAFT_498378"/>
<dbReference type="RefSeq" id="XP_040688877.1">
    <property type="nucleotide sequence ID" value="XM_040837337.1"/>
</dbReference>
<gene>
    <name evidence="1" type="ORF">ASPWEDRAFT_498378</name>
</gene>